<proteinExistence type="inferred from homology"/>
<dbReference type="InterPro" id="IPR007837">
    <property type="entry name" value="DinB"/>
</dbReference>
<dbReference type="InterPro" id="IPR034660">
    <property type="entry name" value="DinB/YfiT-like"/>
</dbReference>
<evidence type="ECO:0000313" key="4">
    <source>
        <dbReference type="EMBL" id="PWJ60634.1"/>
    </source>
</evidence>
<comment type="similarity">
    <text evidence="1">Belongs to the DinB family.</text>
</comment>
<evidence type="ECO:0000313" key="5">
    <source>
        <dbReference type="Proteomes" id="UP000245880"/>
    </source>
</evidence>
<accession>A0A316ATK3</accession>
<feature type="binding site" evidence="3">
    <location>
        <position position="138"/>
    </location>
    <ligand>
        <name>a divalent metal cation</name>
        <dbReference type="ChEBI" id="CHEBI:60240"/>
    </ligand>
</feature>
<keyword evidence="5" id="KW-1185">Reference proteome</keyword>
<feature type="binding site" evidence="3">
    <location>
        <position position="58"/>
    </location>
    <ligand>
        <name>a divalent metal cation</name>
        <dbReference type="ChEBI" id="CHEBI:60240"/>
    </ligand>
</feature>
<dbReference type="SUPFAM" id="SSF109854">
    <property type="entry name" value="DinB/YfiT-like putative metalloenzymes"/>
    <property type="match status" value="1"/>
</dbReference>
<dbReference type="Proteomes" id="UP000245880">
    <property type="component" value="Unassembled WGS sequence"/>
</dbReference>
<name>A0A316ATK3_9BACT</name>
<reference evidence="4 5" key="1">
    <citation type="submission" date="2018-03" db="EMBL/GenBank/DDBJ databases">
        <title>Genomic Encyclopedia of Archaeal and Bacterial Type Strains, Phase II (KMG-II): from individual species to whole genera.</title>
        <authorList>
            <person name="Goeker M."/>
        </authorList>
    </citation>
    <scope>NUCLEOTIDE SEQUENCE [LARGE SCALE GENOMIC DNA]</scope>
    <source>
        <strain evidence="4 5">DSM 100346</strain>
    </source>
</reference>
<dbReference type="AlphaFoldDB" id="A0A316ATK3"/>
<comment type="caution">
    <text evidence="4">The sequence shown here is derived from an EMBL/GenBank/DDBJ whole genome shotgun (WGS) entry which is preliminary data.</text>
</comment>
<organism evidence="4 5">
    <name type="scientific">Dyadobacter jejuensis</name>
    <dbReference type="NCBI Taxonomy" id="1082580"/>
    <lineage>
        <taxon>Bacteria</taxon>
        <taxon>Pseudomonadati</taxon>
        <taxon>Bacteroidota</taxon>
        <taxon>Cytophagia</taxon>
        <taxon>Cytophagales</taxon>
        <taxon>Spirosomataceae</taxon>
        <taxon>Dyadobacter</taxon>
    </lineage>
</organism>
<sequence length="163" mass="18045">MGLLWAGLAFAQETKQQQIANWERAKTYTMEYLEAMPEAAYAMKPTPDIRSFAQQMGHIADANYAFASAASGIESPMKGSIEKGDDLSKATITEAVMNSYDFVISAIEGMADSDFDESIKFFGMDVKSGLALEKGFEHQTHHRGQCTIYLRLNGVTPPEEKLF</sequence>
<protein>
    <submittedName>
        <fullName evidence="4">Putative damage-inducible protein DinB</fullName>
    </submittedName>
</protein>
<dbReference type="Pfam" id="PF05163">
    <property type="entry name" value="DinB"/>
    <property type="match status" value="1"/>
</dbReference>
<dbReference type="Gene3D" id="1.20.120.450">
    <property type="entry name" value="dinb family like domain"/>
    <property type="match status" value="1"/>
</dbReference>
<evidence type="ECO:0000256" key="3">
    <source>
        <dbReference type="PIRSR" id="PIRSR607837-1"/>
    </source>
</evidence>
<dbReference type="GO" id="GO:0046872">
    <property type="term" value="F:metal ion binding"/>
    <property type="evidence" value="ECO:0007669"/>
    <property type="project" value="UniProtKB-KW"/>
</dbReference>
<gene>
    <name evidence="4" type="ORF">CLV98_101819</name>
</gene>
<evidence type="ECO:0000256" key="1">
    <source>
        <dbReference type="ARBA" id="ARBA00008635"/>
    </source>
</evidence>
<feature type="binding site" evidence="3">
    <location>
        <position position="142"/>
    </location>
    <ligand>
        <name>a divalent metal cation</name>
        <dbReference type="ChEBI" id="CHEBI:60240"/>
    </ligand>
</feature>
<dbReference type="EMBL" id="QGDT01000001">
    <property type="protein sequence ID" value="PWJ60634.1"/>
    <property type="molecule type" value="Genomic_DNA"/>
</dbReference>
<keyword evidence="2 3" id="KW-0479">Metal-binding</keyword>
<evidence type="ECO:0000256" key="2">
    <source>
        <dbReference type="ARBA" id="ARBA00022723"/>
    </source>
</evidence>